<dbReference type="InterPro" id="IPR036412">
    <property type="entry name" value="HAD-like_sf"/>
</dbReference>
<comment type="pathway">
    <text evidence="1">Amino-acid biosynthesis; L-serine biosynthesis; L-serine from 3-phospho-D-glycerate: step 3/3.</text>
</comment>
<feature type="binding site" evidence="11">
    <location>
        <position position="155"/>
    </location>
    <ligand>
        <name>substrate</name>
    </ligand>
</feature>
<keyword evidence="6" id="KW-0460">Magnesium</keyword>
<dbReference type="GO" id="GO:0006564">
    <property type="term" value="P:L-serine biosynthetic process"/>
    <property type="evidence" value="ECO:0007669"/>
    <property type="project" value="UniProtKB-KW"/>
</dbReference>
<proteinExistence type="predicted"/>
<keyword evidence="4" id="KW-0479">Metal-binding</keyword>
<comment type="cofactor">
    <cofactor evidence="12">
        <name>Mg(2+)</name>
        <dbReference type="ChEBI" id="CHEBI:18420"/>
    </cofactor>
    <text evidence="12">Binds 1 Mg(2+) ion per subunit.</text>
</comment>
<dbReference type="GO" id="GO:0036424">
    <property type="term" value="F:L-phosphoserine phosphatase activity"/>
    <property type="evidence" value="ECO:0007669"/>
    <property type="project" value="TreeGrafter"/>
</dbReference>
<feature type="binding site" evidence="11">
    <location>
        <position position="46"/>
    </location>
    <ligand>
        <name>substrate</name>
    </ligand>
</feature>
<dbReference type="Gene3D" id="3.40.50.1000">
    <property type="entry name" value="HAD superfamily/HAD-like"/>
    <property type="match status" value="1"/>
</dbReference>
<dbReference type="PANTHER" id="PTHR43344">
    <property type="entry name" value="PHOSPHOSERINE PHOSPHATASE"/>
    <property type="match status" value="1"/>
</dbReference>
<evidence type="ECO:0000256" key="4">
    <source>
        <dbReference type="ARBA" id="ARBA00022723"/>
    </source>
</evidence>
<evidence type="ECO:0000256" key="11">
    <source>
        <dbReference type="PIRSR" id="PIRSR611863-2"/>
    </source>
</evidence>
<comment type="catalytic activity">
    <reaction evidence="9">
        <text>O-phospho-D-serine + H2O = D-serine + phosphate</text>
        <dbReference type="Rhea" id="RHEA:24873"/>
        <dbReference type="ChEBI" id="CHEBI:15377"/>
        <dbReference type="ChEBI" id="CHEBI:35247"/>
        <dbReference type="ChEBI" id="CHEBI:43474"/>
        <dbReference type="ChEBI" id="CHEBI:58680"/>
        <dbReference type="EC" id="3.1.3.3"/>
    </reaction>
</comment>
<dbReference type="GO" id="GO:0005737">
    <property type="term" value="C:cytoplasm"/>
    <property type="evidence" value="ECO:0007669"/>
    <property type="project" value="TreeGrafter"/>
</dbReference>
<feature type="active site" description="Nucleophile" evidence="10">
    <location>
        <position position="7"/>
    </location>
</feature>
<feature type="binding site" evidence="12">
    <location>
        <position position="9"/>
    </location>
    <ligand>
        <name>Mg(2+)</name>
        <dbReference type="ChEBI" id="CHEBI:18420"/>
    </ligand>
</feature>
<keyword evidence="5" id="KW-0378">Hydrolase</keyword>
<dbReference type="Pfam" id="PF00702">
    <property type="entry name" value="Hydrolase"/>
    <property type="match status" value="1"/>
</dbReference>
<feature type="active site" description="Proton donor" evidence="10">
    <location>
        <position position="9"/>
    </location>
</feature>
<dbReference type="NCBIfam" id="TIGR01488">
    <property type="entry name" value="HAD-SF-IB"/>
    <property type="match status" value="1"/>
</dbReference>
<evidence type="ECO:0000256" key="6">
    <source>
        <dbReference type="ARBA" id="ARBA00022842"/>
    </source>
</evidence>
<dbReference type="InterPro" id="IPR050582">
    <property type="entry name" value="HAD-like_SerB"/>
</dbReference>
<evidence type="ECO:0000256" key="2">
    <source>
        <dbReference type="ARBA" id="ARBA00012640"/>
    </source>
</evidence>
<dbReference type="GO" id="GO:0000287">
    <property type="term" value="F:magnesium ion binding"/>
    <property type="evidence" value="ECO:0007669"/>
    <property type="project" value="TreeGrafter"/>
</dbReference>
<dbReference type="AlphaFoldDB" id="A0A1G1KVS7"/>
<accession>A0A1G1KVS7</accession>
<dbReference type="SUPFAM" id="SSF56784">
    <property type="entry name" value="HAD-like"/>
    <property type="match status" value="1"/>
</dbReference>
<comment type="caution">
    <text evidence="13">The sequence shown here is derived from an EMBL/GenBank/DDBJ whole genome shotgun (WGS) entry which is preliminary data.</text>
</comment>
<organism evidence="13 14">
    <name type="scientific">Candidatus Danuiimicrobium aquiferis</name>
    <dbReference type="NCBI Taxonomy" id="1801832"/>
    <lineage>
        <taxon>Bacteria</taxon>
        <taxon>Pseudomonadati</taxon>
        <taxon>Candidatus Omnitrophota</taxon>
        <taxon>Candidatus Danuiimicrobium</taxon>
    </lineage>
</organism>
<evidence type="ECO:0000256" key="1">
    <source>
        <dbReference type="ARBA" id="ARBA00005135"/>
    </source>
</evidence>
<evidence type="ECO:0000256" key="7">
    <source>
        <dbReference type="ARBA" id="ARBA00023299"/>
    </source>
</evidence>
<dbReference type="Proteomes" id="UP000178187">
    <property type="component" value="Unassembled WGS sequence"/>
</dbReference>
<evidence type="ECO:0000256" key="3">
    <source>
        <dbReference type="ARBA" id="ARBA00022605"/>
    </source>
</evidence>
<feature type="binding site" evidence="11">
    <location>
        <begin position="90"/>
        <end position="91"/>
    </location>
    <ligand>
        <name>substrate</name>
    </ligand>
</feature>
<evidence type="ECO:0000256" key="9">
    <source>
        <dbReference type="ARBA" id="ARBA00048523"/>
    </source>
</evidence>
<reference evidence="13 14" key="1">
    <citation type="journal article" date="2016" name="Nat. Commun.">
        <title>Thousands of microbial genomes shed light on interconnected biogeochemical processes in an aquifer system.</title>
        <authorList>
            <person name="Anantharaman K."/>
            <person name="Brown C.T."/>
            <person name="Hug L.A."/>
            <person name="Sharon I."/>
            <person name="Castelle C.J."/>
            <person name="Probst A.J."/>
            <person name="Thomas B.C."/>
            <person name="Singh A."/>
            <person name="Wilkins M.J."/>
            <person name="Karaoz U."/>
            <person name="Brodie E.L."/>
            <person name="Williams K.H."/>
            <person name="Hubbard S.S."/>
            <person name="Banfield J.F."/>
        </authorList>
    </citation>
    <scope>NUCLEOTIDE SEQUENCE [LARGE SCALE GENOMIC DNA]</scope>
</reference>
<comment type="catalytic activity">
    <reaction evidence="8">
        <text>O-phospho-L-serine + H2O = L-serine + phosphate</text>
        <dbReference type="Rhea" id="RHEA:21208"/>
        <dbReference type="ChEBI" id="CHEBI:15377"/>
        <dbReference type="ChEBI" id="CHEBI:33384"/>
        <dbReference type="ChEBI" id="CHEBI:43474"/>
        <dbReference type="ChEBI" id="CHEBI:57524"/>
        <dbReference type="EC" id="3.1.3.3"/>
    </reaction>
</comment>
<evidence type="ECO:0000256" key="5">
    <source>
        <dbReference type="ARBA" id="ARBA00022801"/>
    </source>
</evidence>
<evidence type="ECO:0000256" key="10">
    <source>
        <dbReference type="PIRSR" id="PIRSR611863-1"/>
    </source>
</evidence>
<keyword evidence="3" id="KW-0028">Amino-acid biosynthesis</keyword>
<name>A0A1G1KVS7_9BACT</name>
<evidence type="ECO:0000313" key="14">
    <source>
        <dbReference type="Proteomes" id="UP000178187"/>
    </source>
</evidence>
<dbReference type="NCBIfam" id="TIGR02137">
    <property type="entry name" value="HSK-PSP"/>
    <property type="match status" value="1"/>
</dbReference>
<evidence type="ECO:0000256" key="8">
    <source>
        <dbReference type="ARBA" id="ARBA00048138"/>
    </source>
</evidence>
<dbReference type="EMBL" id="MHFR01000046">
    <property type="protein sequence ID" value="OGW96882.1"/>
    <property type="molecule type" value="Genomic_DNA"/>
</dbReference>
<evidence type="ECO:0000313" key="13">
    <source>
        <dbReference type="EMBL" id="OGW96882.1"/>
    </source>
</evidence>
<feature type="binding site" evidence="11">
    <location>
        <position position="15"/>
    </location>
    <ligand>
        <name>substrate</name>
    </ligand>
</feature>
<sequence length="196" mass="22649">MMICCLDLEGVLVPEIWIQVARKTKIKALERTTRDEPDYDKLMRYRLEILKANGIKLKDIQHVISKIQPLPGAKEFLKRLQAKHQVIILSDTYYEFAGALLTKLGFPTLFCNWLSVDKRGFISDYHLRQKSGKEKAVRGLKKLGFEIYAAGDSYNDIAMLKVADKGILFNPPEKIIKQFPEFRVTRNYTELLKALE</sequence>
<feature type="binding site" evidence="12">
    <location>
        <position position="152"/>
    </location>
    <ligand>
        <name>Mg(2+)</name>
        <dbReference type="ChEBI" id="CHEBI:18420"/>
    </ligand>
</feature>
<dbReference type="EC" id="3.1.3.3" evidence="2"/>
<protein>
    <recommendedName>
        <fullName evidence="2">phosphoserine phosphatase</fullName>
        <ecNumber evidence="2">3.1.3.3</ecNumber>
    </recommendedName>
</protein>
<dbReference type="PANTHER" id="PTHR43344:SF2">
    <property type="entry name" value="PHOSPHOSERINE PHOSPHATASE"/>
    <property type="match status" value="1"/>
</dbReference>
<dbReference type="NCBIfam" id="NF010109">
    <property type="entry name" value="PRK13582.1"/>
    <property type="match status" value="1"/>
</dbReference>
<dbReference type="InterPro" id="IPR023214">
    <property type="entry name" value="HAD_sf"/>
</dbReference>
<feature type="binding site" evidence="12">
    <location>
        <position position="7"/>
    </location>
    <ligand>
        <name>Mg(2+)</name>
        <dbReference type="ChEBI" id="CHEBI:18420"/>
    </ligand>
</feature>
<dbReference type="InterPro" id="IPR011863">
    <property type="entry name" value="HSK-PSP"/>
</dbReference>
<feature type="binding site" evidence="11">
    <location>
        <position position="133"/>
    </location>
    <ligand>
        <name>substrate</name>
    </ligand>
</feature>
<dbReference type="Gene3D" id="3.90.1470.10">
    <property type="entry name" value="thrh gene product, domain 2"/>
    <property type="match status" value="1"/>
</dbReference>
<evidence type="ECO:0000256" key="12">
    <source>
        <dbReference type="PIRSR" id="PIRSR611863-3"/>
    </source>
</evidence>
<gene>
    <name evidence="13" type="ORF">A3G33_06235</name>
</gene>
<keyword evidence="7" id="KW-0718">Serine biosynthesis</keyword>